<dbReference type="SMART" id="SM00038">
    <property type="entry name" value="COLFI"/>
    <property type="match status" value="1"/>
</dbReference>
<name>A0A9D3RVC6_ANGAN</name>
<evidence type="ECO:0000256" key="1">
    <source>
        <dbReference type="ARBA" id="ARBA00004613"/>
    </source>
</evidence>
<protein>
    <recommendedName>
        <fullName evidence="6">Fibrillar collagen NC1 domain-containing protein</fullName>
    </recommendedName>
</protein>
<dbReference type="InterPro" id="IPR000885">
    <property type="entry name" value="Fib_collagen_C"/>
</dbReference>
<feature type="region of interest" description="Disordered" evidence="5">
    <location>
        <begin position="24"/>
        <end position="44"/>
    </location>
</feature>
<evidence type="ECO:0000256" key="5">
    <source>
        <dbReference type="SAM" id="MobiDB-lite"/>
    </source>
</evidence>
<keyword evidence="2" id="KW-0964">Secreted</keyword>
<dbReference type="GO" id="GO:0005581">
    <property type="term" value="C:collagen trimer"/>
    <property type="evidence" value="ECO:0007669"/>
    <property type="project" value="UniProtKB-KW"/>
</dbReference>
<feature type="domain" description="Fibrillar collagen NC1" evidence="6">
    <location>
        <begin position="67"/>
        <end position="289"/>
    </location>
</feature>
<dbReference type="Pfam" id="PF01410">
    <property type="entry name" value="COLFI"/>
    <property type="match status" value="1"/>
</dbReference>
<sequence length="289" mass="31258">MGTPGLPGLPGLFGEKGLKGFAGLPGPPGAKGLPGPPGPPGPPGISLNLTLTQLKDLIYMSDKPNYVLIQAVLDSLRQDLRLFLDPPDGTKEHPATTCLELWLCQPNFTSGLYYIDPNQGSPADALLAYCDFTAGGRTCLSPSQPQVPIKAWMKDSGTENSFHWLSTLDGGFQLPQFEYPGASVVQLRFLRLSSRFVTQNVTYSCPSGHQQGQREREIKFLADTRRQSYLGALKDCVQSEGAVPSGTRESVFQFESEDLDLLPLRDLAVFASGDLAQEFGFTVGPVCFS</sequence>
<dbReference type="Pfam" id="PF01391">
    <property type="entry name" value="Collagen"/>
    <property type="match status" value="1"/>
</dbReference>
<proteinExistence type="predicted"/>
<dbReference type="AlphaFoldDB" id="A0A9D3RVC6"/>
<evidence type="ECO:0000256" key="3">
    <source>
        <dbReference type="ARBA" id="ARBA00022530"/>
    </source>
</evidence>
<keyword evidence="8" id="KW-1185">Reference proteome</keyword>
<dbReference type="Gene3D" id="1.20.5.320">
    <property type="entry name" value="6-Phosphogluconate Dehydrogenase, domain 3"/>
    <property type="match status" value="1"/>
</dbReference>
<evidence type="ECO:0000256" key="2">
    <source>
        <dbReference type="ARBA" id="ARBA00022525"/>
    </source>
</evidence>
<comment type="subcellular location">
    <subcellularLocation>
        <location evidence="1">Secreted</location>
    </subcellularLocation>
</comment>
<comment type="caution">
    <text evidence="7">The sequence shown here is derived from an EMBL/GenBank/DDBJ whole genome shotgun (WGS) entry which is preliminary data.</text>
</comment>
<dbReference type="InterPro" id="IPR008160">
    <property type="entry name" value="Collagen"/>
</dbReference>
<organism evidence="7 8">
    <name type="scientific">Anguilla anguilla</name>
    <name type="common">European freshwater eel</name>
    <name type="synonym">Muraena anguilla</name>
    <dbReference type="NCBI Taxonomy" id="7936"/>
    <lineage>
        <taxon>Eukaryota</taxon>
        <taxon>Metazoa</taxon>
        <taxon>Chordata</taxon>
        <taxon>Craniata</taxon>
        <taxon>Vertebrata</taxon>
        <taxon>Euteleostomi</taxon>
        <taxon>Actinopterygii</taxon>
        <taxon>Neopterygii</taxon>
        <taxon>Teleostei</taxon>
        <taxon>Anguilliformes</taxon>
        <taxon>Anguillidae</taxon>
        <taxon>Anguilla</taxon>
    </lineage>
</organism>
<keyword evidence="4" id="KW-0176">Collagen</keyword>
<dbReference type="GO" id="GO:0005201">
    <property type="term" value="F:extracellular matrix structural constituent"/>
    <property type="evidence" value="ECO:0007669"/>
    <property type="project" value="InterPro"/>
</dbReference>
<evidence type="ECO:0000313" key="8">
    <source>
        <dbReference type="Proteomes" id="UP001044222"/>
    </source>
</evidence>
<dbReference type="GO" id="GO:0005576">
    <property type="term" value="C:extracellular region"/>
    <property type="evidence" value="ECO:0007669"/>
    <property type="project" value="UniProtKB-SubCell"/>
</dbReference>
<keyword evidence="3" id="KW-0272">Extracellular matrix</keyword>
<dbReference type="Gene3D" id="2.60.120.1000">
    <property type="match status" value="1"/>
</dbReference>
<evidence type="ECO:0000259" key="6">
    <source>
        <dbReference type="PROSITE" id="PS51461"/>
    </source>
</evidence>
<dbReference type="EMBL" id="JAFIRN010000010">
    <property type="protein sequence ID" value="KAG5840837.1"/>
    <property type="molecule type" value="Genomic_DNA"/>
</dbReference>
<accession>A0A9D3RVC6</accession>
<evidence type="ECO:0000256" key="4">
    <source>
        <dbReference type="ARBA" id="ARBA00023119"/>
    </source>
</evidence>
<dbReference type="PROSITE" id="PS51461">
    <property type="entry name" value="NC1_FIB"/>
    <property type="match status" value="1"/>
</dbReference>
<gene>
    <name evidence="7" type="ORF">ANANG_G00192910</name>
</gene>
<reference evidence="7" key="1">
    <citation type="submission" date="2021-01" db="EMBL/GenBank/DDBJ databases">
        <title>A chromosome-scale assembly of European eel, Anguilla anguilla.</title>
        <authorList>
            <person name="Henkel C."/>
            <person name="Jong-Raadsen S.A."/>
            <person name="Dufour S."/>
            <person name="Weltzien F.-A."/>
            <person name="Palstra A.P."/>
            <person name="Pelster B."/>
            <person name="Spaink H.P."/>
            <person name="Van Den Thillart G.E."/>
            <person name="Jansen H."/>
            <person name="Zahm M."/>
            <person name="Klopp C."/>
            <person name="Cedric C."/>
            <person name="Louis A."/>
            <person name="Berthelot C."/>
            <person name="Parey E."/>
            <person name="Roest Crollius H."/>
            <person name="Montfort J."/>
            <person name="Robinson-Rechavi M."/>
            <person name="Bucao C."/>
            <person name="Bouchez O."/>
            <person name="Gislard M."/>
            <person name="Lluch J."/>
            <person name="Milhes M."/>
            <person name="Lampietro C."/>
            <person name="Lopez Roques C."/>
            <person name="Donnadieu C."/>
            <person name="Braasch I."/>
            <person name="Desvignes T."/>
            <person name="Postlethwait J."/>
            <person name="Bobe J."/>
            <person name="Guiguen Y."/>
            <person name="Dirks R."/>
        </authorList>
    </citation>
    <scope>NUCLEOTIDE SEQUENCE</scope>
    <source>
        <strain evidence="7">Tag_6206</strain>
        <tissue evidence="7">Liver</tissue>
    </source>
</reference>
<evidence type="ECO:0000313" key="7">
    <source>
        <dbReference type="EMBL" id="KAG5840837.1"/>
    </source>
</evidence>
<feature type="compositionally biased region" description="Pro residues" evidence="5">
    <location>
        <begin position="34"/>
        <end position="43"/>
    </location>
</feature>
<dbReference type="Proteomes" id="UP001044222">
    <property type="component" value="Chromosome 10"/>
</dbReference>